<evidence type="ECO:0000313" key="1">
    <source>
        <dbReference type="EMBL" id="VAW05984.1"/>
    </source>
</evidence>
<dbReference type="EMBL" id="UOEH01000494">
    <property type="protein sequence ID" value="VAW05984.1"/>
    <property type="molecule type" value="Genomic_DNA"/>
</dbReference>
<proteinExistence type="predicted"/>
<dbReference type="AlphaFoldDB" id="A0A3B0TAX1"/>
<sequence length="82" mass="9236">MRYRSRSRCLWLGRGFGKALYKASFVALCGADIHRAYGPIVAPNPASIALHEGVGFAHVATLNEVGRKFGRFHDVMWFEKRL</sequence>
<gene>
    <name evidence="1" type="ORF">MNBD_ALPHA05-2377</name>
</gene>
<dbReference type="Gene3D" id="3.40.630.30">
    <property type="match status" value="1"/>
</dbReference>
<reference evidence="1" key="1">
    <citation type="submission" date="2018-06" db="EMBL/GenBank/DDBJ databases">
        <authorList>
            <person name="Zhirakovskaya E."/>
        </authorList>
    </citation>
    <scope>NUCLEOTIDE SEQUENCE</scope>
</reference>
<dbReference type="SUPFAM" id="SSF55729">
    <property type="entry name" value="Acyl-CoA N-acyltransferases (Nat)"/>
    <property type="match status" value="1"/>
</dbReference>
<evidence type="ECO:0008006" key="2">
    <source>
        <dbReference type="Google" id="ProtNLM"/>
    </source>
</evidence>
<dbReference type="InterPro" id="IPR016181">
    <property type="entry name" value="Acyl_CoA_acyltransferase"/>
</dbReference>
<organism evidence="1">
    <name type="scientific">hydrothermal vent metagenome</name>
    <dbReference type="NCBI Taxonomy" id="652676"/>
    <lineage>
        <taxon>unclassified sequences</taxon>
        <taxon>metagenomes</taxon>
        <taxon>ecological metagenomes</taxon>
    </lineage>
</organism>
<accession>A0A3B0TAX1</accession>
<protein>
    <recommendedName>
        <fullName evidence="2">N-acetyltransferase domain-containing protein</fullName>
    </recommendedName>
</protein>
<name>A0A3B0TAX1_9ZZZZ</name>